<dbReference type="PANTHER" id="PTHR30417:SF1">
    <property type="entry name" value="N-ACETYLMURAMOYL-L-ALANINE AMIDASE AMID"/>
    <property type="match status" value="1"/>
</dbReference>
<dbReference type="PANTHER" id="PTHR30417">
    <property type="entry name" value="N-ACETYLMURAMOYL-L-ALANINE AMIDASE AMID"/>
    <property type="match status" value="1"/>
</dbReference>
<dbReference type="EC" id="3.5.1.28" evidence="2"/>
<reference evidence="6 7" key="1">
    <citation type="submission" date="2024-04" db="EMBL/GenBank/DDBJ databases">
        <title>WGS of bacteria from Torrens River.</title>
        <authorList>
            <person name="Wyrsch E.R."/>
            <person name="Drigo B."/>
        </authorList>
    </citation>
    <scope>NUCLEOTIDE SEQUENCE [LARGE SCALE GENOMIC DNA]</scope>
    <source>
        <strain evidence="6 7">TWI391</strain>
    </source>
</reference>
<keyword evidence="4" id="KW-0961">Cell wall biogenesis/degradation</keyword>
<dbReference type="EMBL" id="JBDJNQ010000003">
    <property type="protein sequence ID" value="MEN5377114.1"/>
    <property type="molecule type" value="Genomic_DNA"/>
</dbReference>
<evidence type="ECO:0000256" key="2">
    <source>
        <dbReference type="ARBA" id="ARBA00011901"/>
    </source>
</evidence>
<dbReference type="InterPro" id="IPR051206">
    <property type="entry name" value="NAMLAA_amidase_2"/>
</dbReference>
<evidence type="ECO:0000256" key="1">
    <source>
        <dbReference type="ARBA" id="ARBA00001561"/>
    </source>
</evidence>
<dbReference type="InterPro" id="IPR002502">
    <property type="entry name" value="Amidase_domain"/>
</dbReference>
<gene>
    <name evidence="6" type="ORF">ABE541_07575</name>
</gene>
<comment type="caution">
    <text evidence="6">The sequence shown here is derived from an EMBL/GenBank/DDBJ whole genome shotgun (WGS) entry which is preliminary data.</text>
</comment>
<evidence type="ECO:0000256" key="4">
    <source>
        <dbReference type="ARBA" id="ARBA00023316"/>
    </source>
</evidence>
<sequence>MAKKGSIEQIVPIKIDTIIQKVIVHDTVPKLSLGEHKVWTLGKAGIHANIRQETAIHYDVRKPNYVIIHHTAQNSLDQTIRTFQVEHTKVSSHYVISRNGVIVQMLNDYVRGWHAGLSKWGTITDMNSISIGIELDNNGKEAFPDAQIEALMVVLDTLKANYGIPVANFIGHADIAPARKNDPSVFFPWKKLADRGFGIWYNPAELVTAPETFNPIDALRIIGYDTRNLKAAIIAFKRKFVVNDVSPELTIYDKSILYNLYQNY</sequence>
<protein>
    <recommendedName>
        <fullName evidence="2">N-acetylmuramoyl-L-alanine amidase</fullName>
        <ecNumber evidence="2">3.5.1.28</ecNumber>
    </recommendedName>
</protein>
<evidence type="ECO:0000313" key="7">
    <source>
        <dbReference type="Proteomes" id="UP001409291"/>
    </source>
</evidence>
<dbReference type="CDD" id="cd06583">
    <property type="entry name" value="PGRP"/>
    <property type="match status" value="1"/>
</dbReference>
<evidence type="ECO:0000256" key="3">
    <source>
        <dbReference type="ARBA" id="ARBA00022801"/>
    </source>
</evidence>
<dbReference type="Pfam" id="PF01510">
    <property type="entry name" value="Amidase_2"/>
    <property type="match status" value="1"/>
</dbReference>
<dbReference type="Gene3D" id="3.40.80.10">
    <property type="entry name" value="Peptidoglycan recognition protein-like"/>
    <property type="match status" value="1"/>
</dbReference>
<dbReference type="GO" id="GO:0008745">
    <property type="term" value="F:N-acetylmuramoyl-L-alanine amidase activity"/>
    <property type="evidence" value="ECO:0007669"/>
    <property type="project" value="UniProtKB-EC"/>
</dbReference>
<dbReference type="Proteomes" id="UP001409291">
    <property type="component" value="Unassembled WGS sequence"/>
</dbReference>
<dbReference type="RefSeq" id="WP_221197953.1">
    <property type="nucleotide sequence ID" value="NZ_JBDJLH010000004.1"/>
</dbReference>
<keyword evidence="7" id="KW-1185">Reference proteome</keyword>
<dbReference type="SUPFAM" id="SSF55846">
    <property type="entry name" value="N-acetylmuramoyl-L-alanine amidase-like"/>
    <property type="match status" value="1"/>
</dbReference>
<comment type="catalytic activity">
    <reaction evidence="1">
        <text>Hydrolyzes the link between N-acetylmuramoyl residues and L-amino acid residues in certain cell-wall glycopeptides.</text>
        <dbReference type="EC" id="3.5.1.28"/>
    </reaction>
</comment>
<dbReference type="SMART" id="SM00644">
    <property type="entry name" value="Ami_2"/>
    <property type="match status" value="1"/>
</dbReference>
<evidence type="ECO:0000313" key="6">
    <source>
        <dbReference type="EMBL" id="MEN5377114.1"/>
    </source>
</evidence>
<accession>A0ABV0BQQ8</accession>
<feature type="domain" description="N-acetylmuramoyl-L-alanine amidase" evidence="5">
    <location>
        <begin position="53"/>
        <end position="184"/>
    </location>
</feature>
<evidence type="ECO:0000259" key="5">
    <source>
        <dbReference type="SMART" id="SM00644"/>
    </source>
</evidence>
<proteinExistence type="predicted"/>
<name>A0ABV0BQQ8_9SPHI</name>
<dbReference type="InterPro" id="IPR036505">
    <property type="entry name" value="Amidase/PGRP_sf"/>
</dbReference>
<keyword evidence="3 6" id="KW-0378">Hydrolase</keyword>
<organism evidence="6 7">
    <name type="scientific">Sphingobacterium kitahiroshimense</name>
    <dbReference type="NCBI Taxonomy" id="470446"/>
    <lineage>
        <taxon>Bacteria</taxon>
        <taxon>Pseudomonadati</taxon>
        <taxon>Bacteroidota</taxon>
        <taxon>Sphingobacteriia</taxon>
        <taxon>Sphingobacteriales</taxon>
        <taxon>Sphingobacteriaceae</taxon>
        <taxon>Sphingobacterium</taxon>
    </lineage>
</organism>